<dbReference type="Gene3D" id="3.40.50.450">
    <property type="match status" value="1"/>
</dbReference>
<evidence type="ECO:0000259" key="3">
    <source>
        <dbReference type="Pfam" id="PF17782"/>
    </source>
</evidence>
<dbReference type="Gene3D" id="1.10.10.10">
    <property type="entry name" value="Winged helix-like DNA-binding domain superfamily/Winged helix DNA-binding domain"/>
    <property type="match status" value="1"/>
</dbReference>
<sequence>SLVTVRYALEQGRDVFALPGPIGSPGSEGPHWLIKQGAIPVTAPEDIVEYWRDELPYVLPEPDDANNCGNRPSVALPFPELLANVGDEVTPVDVVAERAGQSVPVTVAQLLELELAGWIAAVPGGYVRLRRASHVRRTDVSV</sequence>
<feature type="domain" description="Smf/DprA SLOG" evidence="2">
    <location>
        <begin position="1"/>
        <end position="50"/>
    </location>
</feature>
<name>A0A2J4P877_9ENTR</name>
<accession>A0A2J4P877</accession>
<reference evidence="4 5" key="1">
    <citation type="submission" date="2017-11" db="EMBL/GenBank/DDBJ databases">
        <authorList>
            <person name="Han C.G."/>
        </authorList>
    </citation>
    <scope>NUCLEOTIDE SEQUENCE [LARGE SCALE GENOMIC DNA]</scope>
    <source>
        <strain evidence="4 5">A11</strain>
    </source>
</reference>
<dbReference type="Pfam" id="PF17782">
    <property type="entry name" value="WHD_DprA"/>
    <property type="match status" value="1"/>
</dbReference>
<comment type="caution">
    <text evidence="4">The sequence shown here is derived from an EMBL/GenBank/DDBJ whole genome shotgun (WGS) entry which is preliminary data.</text>
</comment>
<proteinExistence type="inferred from homology"/>
<protein>
    <submittedName>
        <fullName evidence="4">DNA-protecting protein DprA</fullName>
    </submittedName>
</protein>
<dbReference type="InterPro" id="IPR003488">
    <property type="entry name" value="DprA"/>
</dbReference>
<dbReference type="EMBL" id="PIDS01002377">
    <property type="protein sequence ID" value="PLL15026.1"/>
    <property type="molecule type" value="Genomic_DNA"/>
</dbReference>
<dbReference type="InterPro" id="IPR057666">
    <property type="entry name" value="DrpA_SLOG"/>
</dbReference>
<dbReference type="PANTHER" id="PTHR43022">
    <property type="entry name" value="PROTEIN SMF"/>
    <property type="match status" value="1"/>
</dbReference>
<dbReference type="InterPro" id="IPR041614">
    <property type="entry name" value="DprA_WH"/>
</dbReference>
<dbReference type="InterPro" id="IPR036388">
    <property type="entry name" value="WH-like_DNA-bd_sf"/>
</dbReference>
<evidence type="ECO:0000259" key="2">
    <source>
        <dbReference type="Pfam" id="PF02481"/>
    </source>
</evidence>
<dbReference type="Proteomes" id="UP000234505">
    <property type="component" value="Unassembled WGS sequence"/>
</dbReference>
<dbReference type="Pfam" id="PF02481">
    <property type="entry name" value="DNA_processg_A"/>
    <property type="match status" value="1"/>
</dbReference>
<feature type="non-terminal residue" evidence="4">
    <location>
        <position position="1"/>
    </location>
</feature>
<dbReference type="AlphaFoldDB" id="A0A2J4P877"/>
<gene>
    <name evidence="4" type="ORF">CWN50_36750</name>
</gene>
<comment type="similarity">
    <text evidence="1">Belongs to the DprA/Smf family.</text>
</comment>
<feature type="domain" description="DprA winged helix" evidence="3">
    <location>
        <begin position="80"/>
        <end position="125"/>
    </location>
</feature>
<dbReference type="PANTHER" id="PTHR43022:SF1">
    <property type="entry name" value="PROTEIN SMF"/>
    <property type="match status" value="1"/>
</dbReference>
<dbReference type="GO" id="GO:0009294">
    <property type="term" value="P:DNA-mediated transformation"/>
    <property type="evidence" value="ECO:0007669"/>
    <property type="project" value="InterPro"/>
</dbReference>
<evidence type="ECO:0000313" key="4">
    <source>
        <dbReference type="EMBL" id="PLL15026.1"/>
    </source>
</evidence>
<organism evidence="4 5">
    <name type="scientific">Klebsiella michiganensis</name>
    <dbReference type="NCBI Taxonomy" id="1134687"/>
    <lineage>
        <taxon>Bacteria</taxon>
        <taxon>Pseudomonadati</taxon>
        <taxon>Pseudomonadota</taxon>
        <taxon>Gammaproteobacteria</taxon>
        <taxon>Enterobacterales</taxon>
        <taxon>Enterobacteriaceae</taxon>
        <taxon>Klebsiella/Raoultella group</taxon>
        <taxon>Klebsiella</taxon>
    </lineage>
</organism>
<evidence type="ECO:0000256" key="1">
    <source>
        <dbReference type="ARBA" id="ARBA00006525"/>
    </source>
</evidence>
<reference evidence="4 5" key="2">
    <citation type="submission" date="2018-01" db="EMBL/GenBank/DDBJ databases">
        <title>Genomic study of Klebsiella pneumoniae.</title>
        <authorList>
            <person name="Yang Y."/>
            <person name="Bicalho R."/>
        </authorList>
    </citation>
    <scope>NUCLEOTIDE SEQUENCE [LARGE SCALE GENOMIC DNA]</scope>
    <source>
        <strain evidence="4 5">A11</strain>
    </source>
</reference>
<evidence type="ECO:0000313" key="5">
    <source>
        <dbReference type="Proteomes" id="UP000234505"/>
    </source>
</evidence>